<name>A0A699L7D6_TANCI</name>
<gene>
    <name evidence="2" type="ORF">Tci_701040</name>
</gene>
<evidence type="ECO:0000313" key="2">
    <source>
        <dbReference type="EMBL" id="GFB29069.1"/>
    </source>
</evidence>
<comment type="caution">
    <text evidence="2">The sequence shown here is derived from an EMBL/GenBank/DDBJ whole genome shotgun (WGS) entry which is preliminary data.</text>
</comment>
<dbReference type="EMBL" id="BKCJ010594394">
    <property type="protein sequence ID" value="GFB29069.1"/>
    <property type="molecule type" value="Genomic_DNA"/>
</dbReference>
<reference evidence="2" key="1">
    <citation type="journal article" date="2019" name="Sci. Rep.">
        <title>Draft genome of Tanacetum cinerariifolium, the natural source of mosquito coil.</title>
        <authorList>
            <person name="Yamashiro T."/>
            <person name="Shiraishi A."/>
            <person name="Satake H."/>
            <person name="Nakayama K."/>
        </authorList>
    </citation>
    <scope>NUCLEOTIDE SEQUENCE</scope>
</reference>
<proteinExistence type="predicted"/>
<organism evidence="2">
    <name type="scientific">Tanacetum cinerariifolium</name>
    <name type="common">Dalmatian daisy</name>
    <name type="synonym">Chrysanthemum cinerariifolium</name>
    <dbReference type="NCBI Taxonomy" id="118510"/>
    <lineage>
        <taxon>Eukaryota</taxon>
        <taxon>Viridiplantae</taxon>
        <taxon>Streptophyta</taxon>
        <taxon>Embryophyta</taxon>
        <taxon>Tracheophyta</taxon>
        <taxon>Spermatophyta</taxon>
        <taxon>Magnoliopsida</taxon>
        <taxon>eudicotyledons</taxon>
        <taxon>Gunneridae</taxon>
        <taxon>Pentapetalae</taxon>
        <taxon>asterids</taxon>
        <taxon>campanulids</taxon>
        <taxon>Asterales</taxon>
        <taxon>Asteraceae</taxon>
        <taxon>Asteroideae</taxon>
        <taxon>Anthemideae</taxon>
        <taxon>Anthemidinae</taxon>
        <taxon>Tanacetum</taxon>
    </lineage>
</organism>
<feature type="non-terminal residue" evidence="2">
    <location>
        <position position="503"/>
    </location>
</feature>
<sequence length="503" mass="56579">MATTIEQQVVLDEAFVPSTQRLRIGRSNFRLPSDIQSKESSLQVIYDVLCRCPFFKAFKMDNNKHIVNLETFRDMLHICPRIPGQSFDELPFEEEIIEFLRFFRHSAQIRTLTDVNINKLFQPWRSFGAVINKCLTGKSSGFDSFRFTKVIIHHFMSKDLSILRRNKVNWPYVRDDMIFSTIKVASARRKRSGSDTSITPPTVIITPTTTFAVTPRLTAVAKGKQPAKAKSPSDPSELGGSGIDEGTGSKPRVPDVPSDDSEELLWNSSDDEDTDAQEKDRDDDEGYEKDESDDEEEDDAEDKDGDETKKDKSFDLIPRTLEDSEDDGNGEEDQGLRISEEERLNKEEKADELYRDVDINQRRGLQLSQDIEDSHVTLTLVNPDGQQESSSVSSQFVTSMLNPTSDAGMKSIFATASSPVAPLQTSTPIMTPSTIATITIISHAPIPPTTIPSKVLQNLPTFDLVFRFEDRLKSLEANFSEYIQTNPFSKAVSNILGIVHQYM</sequence>
<feature type="compositionally biased region" description="Acidic residues" evidence="1">
    <location>
        <begin position="323"/>
        <end position="333"/>
    </location>
</feature>
<dbReference type="AlphaFoldDB" id="A0A699L7D6"/>
<protein>
    <submittedName>
        <fullName evidence="2">Uncharacterized protein</fullName>
    </submittedName>
</protein>
<accession>A0A699L7D6</accession>
<feature type="region of interest" description="Disordered" evidence="1">
    <location>
        <begin position="220"/>
        <end position="349"/>
    </location>
</feature>
<feature type="compositionally biased region" description="Acidic residues" evidence="1">
    <location>
        <begin position="257"/>
        <end position="305"/>
    </location>
</feature>
<evidence type="ECO:0000256" key="1">
    <source>
        <dbReference type="SAM" id="MobiDB-lite"/>
    </source>
</evidence>
<feature type="compositionally biased region" description="Basic and acidic residues" evidence="1">
    <location>
        <begin position="334"/>
        <end position="349"/>
    </location>
</feature>